<accession>A0A4P6F2K2</accession>
<evidence type="ECO:0000313" key="3">
    <source>
        <dbReference type="Proteomes" id="UP000293568"/>
    </source>
</evidence>
<dbReference type="Proteomes" id="UP000293568">
    <property type="component" value="Chromosome"/>
</dbReference>
<organism evidence="2 3">
    <name type="scientific">Paenibacillus protaetiae</name>
    <dbReference type="NCBI Taxonomy" id="2509456"/>
    <lineage>
        <taxon>Bacteria</taxon>
        <taxon>Bacillati</taxon>
        <taxon>Bacillota</taxon>
        <taxon>Bacilli</taxon>
        <taxon>Bacillales</taxon>
        <taxon>Paenibacillaceae</taxon>
        <taxon>Paenibacillus</taxon>
    </lineage>
</organism>
<keyword evidence="3" id="KW-1185">Reference proteome</keyword>
<dbReference type="EMBL" id="CP035492">
    <property type="protein sequence ID" value="QAY68379.1"/>
    <property type="molecule type" value="Genomic_DNA"/>
</dbReference>
<name>A0A4P6F2K2_9BACL</name>
<proteinExistence type="predicted"/>
<dbReference type="AlphaFoldDB" id="A0A4P6F2K2"/>
<dbReference type="OrthoDB" id="9785345at2"/>
<dbReference type="KEGG" id="pprt:ET464_05945"/>
<feature type="domain" description="Cell wall hydrolase SleB" evidence="1">
    <location>
        <begin position="52"/>
        <end position="150"/>
    </location>
</feature>
<reference evidence="2 3" key="1">
    <citation type="submission" date="2019-01" db="EMBL/GenBank/DDBJ databases">
        <title>Genome sequencing of strain FW100M-2.</title>
        <authorList>
            <person name="Heo J."/>
            <person name="Kim S.-J."/>
            <person name="Kim J.-S."/>
            <person name="Hong S.-B."/>
            <person name="Kwon S.-W."/>
        </authorList>
    </citation>
    <scope>NUCLEOTIDE SEQUENCE [LARGE SCALE GENOMIC DNA]</scope>
    <source>
        <strain evidence="2 3">FW100M-2</strain>
    </source>
</reference>
<evidence type="ECO:0000259" key="1">
    <source>
        <dbReference type="Pfam" id="PF07486"/>
    </source>
</evidence>
<sequence length="151" mass="16549">MERITKLKKSKPVHAAVQTAVVKQAKQSNAGIAVSERELNLLARIIYAESRGEPMLGQIAVAAVVLNRVQAKGFPKTIEGVIEQPRAFTAVDDGQYNLQPDSAAYEAAIEALKGKDPTGGALYYFNPQTATSKWIWSRKQTIKIGRHIFAK</sequence>
<dbReference type="Gene3D" id="6.20.240.60">
    <property type="match status" value="1"/>
</dbReference>
<dbReference type="GO" id="GO:0016787">
    <property type="term" value="F:hydrolase activity"/>
    <property type="evidence" value="ECO:0007669"/>
    <property type="project" value="InterPro"/>
</dbReference>
<evidence type="ECO:0000313" key="2">
    <source>
        <dbReference type="EMBL" id="QAY68379.1"/>
    </source>
</evidence>
<dbReference type="Gene3D" id="1.10.10.2520">
    <property type="entry name" value="Cell wall hydrolase SleB, domain 1"/>
    <property type="match status" value="1"/>
</dbReference>
<protein>
    <recommendedName>
        <fullName evidence="1">Cell wall hydrolase SleB domain-containing protein</fullName>
    </recommendedName>
</protein>
<gene>
    <name evidence="2" type="ORF">ET464_05945</name>
</gene>
<dbReference type="InterPro" id="IPR042047">
    <property type="entry name" value="SleB_dom1"/>
</dbReference>
<dbReference type="Pfam" id="PF07486">
    <property type="entry name" value="Hydrolase_2"/>
    <property type="match status" value="1"/>
</dbReference>
<dbReference type="InterPro" id="IPR011105">
    <property type="entry name" value="Cell_wall_hydrolase_SleB"/>
</dbReference>